<dbReference type="SMART" id="SM00248">
    <property type="entry name" value="ANK"/>
    <property type="match status" value="3"/>
</dbReference>
<dbReference type="InterPro" id="IPR002110">
    <property type="entry name" value="Ankyrin_rpt"/>
</dbReference>
<keyword evidence="1" id="KW-0677">Repeat</keyword>
<proteinExistence type="predicted"/>
<dbReference type="EMBL" id="JADGJH010001108">
    <property type="protein sequence ID" value="KAJ3118774.1"/>
    <property type="molecule type" value="Genomic_DNA"/>
</dbReference>
<dbReference type="InterPro" id="IPR036770">
    <property type="entry name" value="Ankyrin_rpt-contain_sf"/>
</dbReference>
<protein>
    <submittedName>
        <fullName evidence="4">Uncharacterized protein</fullName>
    </submittedName>
</protein>
<dbReference type="SUPFAM" id="SSF140860">
    <property type="entry name" value="Pseudo ankyrin repeat-like"/>
    <property type="match status" value="1"/>
</dbReference>
<dbReference type="PANTHER" id="PTHR24123:SF33">
    <property type="entry name" value="PROTEIN HOS4"/>
    <property type="match status" value="1"/>
</dbReference>
<name>A0AAD5XFI9_9FUNG</name>
<keyword evidence="5" id="KW-1185">Reference proteome</keyword>
<dbReference type="AlphaFoldDB" id="A0AAD5XFI9"/>
<accession>A0AAD5XFI9</accession>
<comment type="caution">
    <text evidence="4">The sequence shown here is derived from an EMBL/GenBank/DDBJ whole genome shotgun (WGS) entry which is preliminary data.</text>
</comment>
<dbReference type="PROSITE" id="PS50088">
    <property type="entry name" value="ANK_REPEAT"/>
    <property type="match status" value="1"/>
</dbReference>
<dbReference type="Gene3D" id="1.25.40.20">
    <property type="entry name" value="Ankyrin repeat-containing domain"/>
    <property type="match status" value="1"/>
</dbReference>
<evidence type="ECO:0000256" key="1">
    <source>
        <dbReference type="ARBA" id="ARBA00022737"/>
    </source>
</evidence>
<evidence type="ECO:0000313" key="5">
    <source>
        <dbReference type="Proteomes" id="UP001211907"/>
    </source>
</evidence>
<gene>
    <name evidence="4" type="ORF">HK100_000540</name>
</gene>
<evidence type="ECO:0000256" key="3">
    <source>
        <dbReference type="PROSITE-ProRule" id="PRU00023"/>
    </source>
</evidence>
<dbReference type="PANTHER" id="PTHR24123">
    <property type="entry name" value="ANKYRIN REPEAT-CONTAINING"/>
    <property type="match status" value="1"/>
</dbReference>
<organism evidence="4 5">
    <name type="scientific">Physocladia obscura</name>
    <dbReference type="NCBI Taxonomy" id="109957"/>
    <lineage>
        <taxon>Eukaryota</taxon>
        <taxon>Fungi</taxon>
        <taxon>Fungi incertae sedis</taxon>
        <taxon>Chytridiomycota</taxon>
        <taxon>Chytridiomycota incertae sedis</taxon>
        <taxon>Chytridiomycetes</taxon>
        <taxon>Chytridiales</taxon>
        <taxon>Chytriomycetaceae</taxon>
        <taxon>Physocladia</taxon>
    </lineage>
</organism>
<dbReference type="PROSITE" id="PS50297">
    <property type="entry name" value="ANK_REP_REGION"/>
    <property type="match status" value="1"/>
</dbReference>
<feature type="repeat" description="ANK" evidence="3">
    <location>
        <begin position="213"/>
        <end position="237"/>
    </location>
</feature>
<dbReference type="Pfam" id="PF12796">
    <property type="entry name" value="Ank_2"/>
    <property type="match status" value="1"/>
</dbReference>
<sequence>MDNLPTELLTQIAANCVPQEAFTVLRLTSSRFSFVADFSFALLSYRQNCSKIAVLRNLPINFAAVHILSNSPLYFSKAACWSDEKMSRIFQLLLQNPKGFDPACFDSFYLQQAVYRGYTQLVAVLLDSKLVCTTVKLSKKNFYNKPQMDVATDHYYAFQVSCEQGNLNVLKMLVSNTNTNPSFNNNMLLRISAEHGHYDIAKWLLTEQGVNPENTRVLQLAATNGHYEVVKLLLETGNIPADDFHLAATLVSILGYPDVDEGLEK</sequence>
<dbReference type="Proteomes" id="UP001211907">
    <property type="component" value="Unassembled WGS sequence"/>
</dbReference>
<keyword evidence="2 3" id="KW-0040">ANK repeat</keyword>
<evidence type="ECO:0000313" key="4">
    <source>
        <dbReference type="EMBL" id="KAJ3118774.1"/>
    </source>
</evidence>
<dbReference type="InterPro" id="IPR051165">
    <property type="entry name" value="Multifunctional_ANK_Repeat"/>
</dbReference>
<evidence type="ECO:0000256" key="2">
    <source>
        <dbReference type="ARBA" id="ARBA00023043"/>
    </source>
</evidence>
<reference evidence="4" key="1">
    <citation type="submission" date="2020-05" db="EMBL/GenBank/DDBJ databases">
        <title>Phylogenomic resolution of chytrid fungi.</title>
        <authorList>
            <person name="Stajich J.E."/>
            <person name="Amses K."/>
            <person name="Simmons R."/>
            <person name="Seto K."/>
            <person name="Myers J."/>
            <person name="Bonds A."/>
            <person name="Quandt C.A."/>
            <person name="Barry K."/>
            <person name="Liu P."/>
            <person name="Grigoriev I."/>
            <person name="Longcore J.E."/>
            <person name="James T.Y."/>
        </authorList>
    </citation>
    <scope>NUCLEOTIDE SEQUENCE</scope>
    <source>
        <strain evidence="4">JEL0513</strain>
    </source>
</reference>